<dbReference type="CDD" id="cd00610">
    <property type="entry name" value="OAT_like"/>
    <property type="match status" value="1"/>
</dbReference>
<reference evidence="8" key="2">
    <citation type="submission" date="2021-09" db="EMBL/GenBank/DDBJ databases">
        <authorList>
            <person name="Gilroy R."/>
        </authorList>
    </citation>
    <scope>NUCLEOTIDE SEQUENCE</scope>
    <source>
        <strain evidence="8">ChiGjej2B2-19336</strain>
    </source>
</reference>
<comment type="subcellular location">
    <subcellularLocation>
        <location evidence="7">Cytoplasm</location>
    </subcellularLocation>
</comment>
<name>A0A921AVU6_9BACT</name>
<evidence type="ECO:0000313" key="8">
    <source>
        <dbReference type="EMBL" id="HJD97058.1"/>
    </source>
</evidence>
<dbReference type="FunFam" id="3.40.640.10:FF:000021">
    <property type="entry name" value="Glutamate-1-semialdehyde 2,1-aminomutase"/>
    <property type="match status" value="1"/>
</dbReference>
<dbReference type="Pfam" id="PF00202">
    <property type="entry name" value="Aminotran_3"/>
    <property type="match status" value="1"/>
</dbReference>
<dbReference type="AlphaFoldDB" id="A0A921AVU6"/>
<protein>
    <recommendedName>
        <fullName evidence="7">Glutamate-1-semialdehyde 2,1-aminomutase</fullName>
        <shortName evidence="7">GSA</shortName>
        <ecNumber evidence="7">5.4.3.8</ecNumber>
    </recommendedName>
    <alternativeName>
        <fullName evidence="7">Glutamate-1-semialdehyde aminotransferase</fullName>
        <shortName evidence="7">GSA-AT</shortName>
    </alternativeName>
</protein>
<organism evidence="8 9">
    <name type="scientific">Mailhella massiliensis</name>
    <dbReference type="NCBI Taxonomy" id="1903261"/>
    <lineage>
        <taxon>Bacteria</taxon>
        <taxon>Pseudomonadati</taxon>
        <taxon>Thermodesulfobacteriota</taxon>
        <taxon>Desulfovibrionia</taxon>
        <taxon>Desulfovibrionales</taxon>
        <taxon>Desulfovibrionaceae</taxon>
        <taxon>Mailhella</taxon>
    </lineage>
</organism>
<dbReference type="GO" id="GO:0030170">
    <property type="term" value="F:pyridoxal phosphate binding"/>
    <property type="evidence" value="ECO:0007669"/>
    <property type="project" value="InterPro"/>
</dbReference>
<evidence type="ECO:0000256" key="1">
    <source>
        <dbReference type="ARBA" id="ARBA00001933"/>
    </source>
</evidence>
<dbReference type="EMBL" id="DYZA01000102">
    <property type="protein sequence ID" value="HJD97058.1"/>
    <property type="molecule type" value="Genomic_DNA"/>
</dbReference>
<dbReference type="InterPro" id="IPR004639">
    <property type="entry name" value="4pyrrol_synth_GluAld_NH2Trfase"/>
</dbReference>
<gene>
    <name evidence="7 8" type="primary">hemL</name>
    <name evidence="8" type="ORF">K8W16_05380</name>
</gene>
<keyword evidence="4 7" id="KW-0663">Pyridoxal phosphate</keyword>
<dbReference type="GO" id="GO:0042286">
    <property type="term" value="F:glutamate-1-semialdehyde 2,1-aminomutase activity"/>
    <property type="evidence" value="ECO:0007669"/>
    <property type="project" value="UniProtKB-UniRule"/>
</dbReference>
<comment type="subunit">
    <text evidence="7">Homodimer.</text>
</comment>
<evidence type="ECO:0000256" key="2">
    <source>
        <dbReference type="ARBA" id="ARBA00004819"/>
    </source>
</evidence>
<evidence type="ECO:0000256" key="4">
    <source>
        <dbReference type="ARBA" id="ARBA00022898"/>
    </source>
</evidence>
<dbReference type="Gene3D" id="3.90.1150.10">
    <property type="entry name" value="Aspartate Aminotransferase, domain 1"/>
    <property type="match status" value="1"/>
</dbReference>
<dbReference type="InterPro" id="IPR015422">
    <property type="entry name" value="PyrdxlP-dep_Trfase_small"/>
</dbReference>
<comment type="pathway">
    <text evidence="2">Porphyrin-containing compound metabolism; protoporphyrin-IX biosynthesis; 5-aminolevulinate from L-glutamyl-tRNA(Glu): step 2/2.</text>
</comment>
<dbReference type="Gene3D" id="3.40.640.10">
    <property type="entry name" value="Type I PLP-dependent aspartate aminotransferase-like (Major domain)"/>
    <property type="match status" value="1"/>
</dbReference>
<evidence type="ECO:0000256" key="6">
    <source>
        <dbReference type="ARBA" id="ARBA00023244"/>
    </source>
</evidence>
<keyword evidence="6 7" id="KW-0627">Porphyrin biosynthesis</keyword>
<comment type="catalytic activity">
    <reaction evidence="7">
        <text>(S)-4-amino-5-oxopentanoate = 5-aminolevulinate</text>
        <dbReference type="Rhea" id="RHEA:14265"/>
        <dbReference type="ChEBI" id="CHEBI:57501"/>
        <dbReference type="ChEBI" id="CHEBI:356416"/>
        <dbReference type="EC" id="5.4.3.8"/>
    </reaction>
</comment>
<dbReference type="PANTHER" id="PTHR43713">
    <property type="entry name" value="GLUTAMATE-1-SEMIALDEHYDE 2,1-AMINOMUTASE"/>
    <property type="match status" value="1"/>
</dbReference>
<evidence type="ECO:0000256" key="3">
    <source>
        <dbReference type="ARBA" id="ARBA00008981"/>
    </source>
</evidence>
<evidence type="ECO:0000256" key="5">
    <source>
        <dbReference type="ARBA" id="ARBA00023235"/>
    </source>
</evidence>
<dbReference type="EC" id="5.4.3.8" evidence="7"/>
<comment type="similarity">
    <text evidence="3 7">Belongs to the class-III pyridoxal-phosphate-dependent aminotransferase family. HemL subfamily.</text>
</comment>
<evidence type="ECO:0000256" key="7">
    <source>
        <dbReference type="HAMAP-Rule" id="MF_00375"/>
    </source>
</evidence>
<sequence length="424" mass="45340">MNTQRSHELFVHAQNIIPGGVNSPVRACRNVHAEPLFIAEARGSHLRTVDGEDFIDFLGSWGPMLVGHANPGVSEAICRAALRGTSYGAPCEDEVRLAEKVCEALPSVEMVRMVNSGTEATMSALRLARGVTGRNKMIKFIGGYHGHGDAFLASAGSGVATFSIPGTPGVPASTVADTLLAPYNDLEAVKALFEAWPDEIAALFVEPVAGNMGLMLPQPGFLQGLRELCTKYGALLVFDEVITGFRLSYGGAQERFGIMPDLTTFGKIIGGGLPVGAYGGKAEIMRHIAPEGEVYQAGTLSGNPLAMAAGLATLNILKDADYAGLESRVHNFVVELEQILKAKGVPVQIPHIASLFTVYFTDAPLLDFASVQTTDQTLFESFYKQMREQGIFMAPSAFEANMLSFAHGDEDFARALEAATHVKF</sequence>
<dbReference type="HAMAP" id="MF_00375">
    <property type="entry name" value="HemL_aminotrans_3"/>
    <property type="match status" value="1"/>
</dbReference>
<proteinExistence type="inferred from homology"/>
<dbReference type="NCBIfam" id="NF000818">
    <property type="entry name" value="PRK00062.1"/>
    <property type="match status" value="1"/>
</dbReference>
<dbReference type="InterPro" id="IPR049704">
    <property type="entry name" value="Aminotrans_3_PPA_site"/>
</dbReference>
<comment type="caution">
    <text evidence="8">The sequence shown here is derived from an EMBL/GenBank/DDBJ whole genome shotgun (WGS) entry which is preliminary data.</text>
</comment>
<dbReference type="GO" id="GO:0005737">
    <property type="term" value="C:cytoplasm"/>
    <property type="evidence" value="ECO:0007669"/>
    <property type="project" value="UniProtKB-SubCell"/>
</dbReference>
<dbReference type="InterPro" id="IPR005814">
    <property type="entry name" value="Aminotrans_3"/>
</dbReference>
<dbReference type="RefSeq" id="WP_304121867.1">
    <property type="nucleotide sequence ID" value="NZ_DYZA01000102.1"/>
</dbReference>
<accession>A0A921AVU6</accession>
<comment type="cofactor">
    <cofactor evidence="1 7">
        <name>pyridoxal 5'-phosphate</name>
        <dbReference type="ChEBI" id="CHEBI:597326"/>
    </cofactor>
</comment>
<dbReference type="GO" id="GO:0008483">
    <property type="term" value="F:transaminase activity"/>
    <property type="evidence" value="ECO:0007669"/>
    <property type="project" value="InterPro"/>
</dbReference>
<evidence type="ECO:0000313" key="9">
    <source>
        <dbReference type="Proteomes" id="UP000698963"/>
    </source>
</evidence>
<dbReference type="SUPFAM" id="SSF53383">
    <property type="entry name" value="PLP-dependent transferases"/>
    <property type="match status" value="1"/>
</dbReference>
<dbReference type="NCBIfam" id="TIGR00713">
    <property type="entry name" value="hemL"/>
    <property type="match status" value="1"/>
</dbReference>
<keyword evidence="5 7" id="KW-0413">Isomerase</keyword>
<dbReference type="InterPro" id="IPR015421">
    <property type="entry name" value="PyrdxlP-dep_Trfase_major"/>
</dbReference>
<reference evidence="8" key="1">
    <citation type="journal article" date="2021" name="PeerJ">
        <title>Extensive microbial diversity within the chicken gut microbiome revealed by metagenomics and culture.</title>
        <authorList>
            <person name="Gilroy R."/>
            <person name="Ravi A."/>
            <person name="Getino M."/>
            <person name="Pursley I."/>
            <person name="Horton D.L."/>
            <person name="Alikhan N.F."/>
            <person name="Baker D."/>
            <person name="Gharbi K."/>
            <person name="Hall N."/>
            <person name="Watson M."/>
            <person name="Adriaenssens E.M."/>
            <person name="Foster-Nyarko E."/>
            <person name="Jarju S."/>
            <person name="Secka A."/>
            <person name="Antonio M."/>
            <person name="Oren A."/>
            <person name="Chaudhuri R.R."/>
            <person name="La Ragione R."/>
            <person name="Hildebrand F."/>
            <person name="Pallen M.J."/>
        </authorList>
    </citation>
    <scope>NUCLEOTIDE SEQUENCE</scope>
    <source>
        <strain evidence="8">ChiGjej2B2-19336</strain>
    </source>
</reference>
<dbReference type="GO" id="GO:0006782">
    <property type="term" value="P:protoporphyrinogen IX biosynthetic process"/>
    <property type="evidence" value="ECO:0007669"/>
    <property type="project" value="UniProtKB-UniRule"/>
</dbReference>
<feature type="modified residue" description="N6-(pyridoxal phosphate)lysine" evidence="7">
    <location>
        <position position="267"/>
    </location>
</feature>
<dbReference type="Proteomes" id="UP000698963">
    <property type="component" value="Unassembled WGS sequence"/>
</dbReference>
<dbReference type="InterPro" id="IPR015424">
    <property type="entry name" value="PyrdxlP-dep_Trfase"/>
</dbReference>
<keyword evidence="7" id="KW-0963">Cytoplasm</keyword>
<dbReference type="PROSITE" id="PS00600">
    <property type="entry name" value="AA_TRANSFER_CLASS_3"/>
    <property type="match status" value="1"/>
</dbReference>
<dbReference type="PANTHER" id="PTHR43713:SF3">
    <property type="entry name" value="GLUTAMATE-1-SEMIALDEHYDE 2,1-AMINOMUTASE 1, CHLOROPLASTIC-RELATED"/>
    <property type="match status" value="1"/>
</dbReference>